<dbReference type="RefSeq" id="WP_045780136.1">
    <property type="nucleotide sequence ID" value="NZ_LAJX01000203.1"/>
</dbReference>
<protein>
    <recommendedName>
        <fullName evidence="3">DUF1820 domain-containing protein</fullName>
    </recommendedName>
</protein>
<evidence type="ECO:0000313" key="1">
    <source>
        <dbReference type="EMBL" id="KJV05593.1"/>
    </source>
</evidence>
<evidence type="ECO:0008006" key="3">
    <source>
        <dbReference type="Google" id="ProtNLM"/>
    </source>
</evidence>
<dbReference type="OrthoDB" id="5641137at2"/>
<name>A0A0F3IGE2_9GAMM</name>
<dbReference type="InterPro" id="IPR014949">
    <property type="entry name" value="DUF1820"/>
</dbReference>
<gene>
    <name evidence="1" type="ORF">VZ94_17025</name>
</gene>
<organism evidence="1 2">
    <name type="scientific">Methylocucumis oryzae</name>
    <dbReference type="NCBI Taxonomy" id="1632867"/>
    <lineage>
        <taxon>Bacteria</taxon>
        <taxon>Pseudomonadati</taxon>
        <taxon>Pseudomonadota</taxon>
        <taxon>Gammaproteobacteria</taxon>
        <taxon>Methylococcales</taxon>
        <taxon>Methylococcaceae</taxon>
        <taxon>Methylocucumis</taxon>
    </lineage>
</organism>
<proteinExistence type="predicted"/>
<sequence length="110" mass="12584">MADKKLYKVVFYNQDQIYEVFVKSVYQAEIYGFVVLEDFVFGEKSAIVVDPGEEKLKREFNGVDKSYVPIHKIIRIDEVKQQGTAKMLALSKNSSDNSSNVTNLFIPDKP</sequence>
<comment type="caution">
    <text evidence="1">The sequence shown here is derived from an EMBL/GenBank/DDBJ whole genome shotgun (WGS) entry which is preliminary data.</text>
</comment>
<reference evidence="1 2" key="2">
    <citation type="journal article" date="2016" name="Microb. Ecol.">
        <title>Genome Characteristics of a Novel Type I Methanotroph (Sn10-6) Isolated from a Flooded Indian Rice Field.</title>
        <authorList>
            <person name="Rahalkar M.C."/>
            <person name="Pandit P.S."/>
            <person name="Dhakephalkar P.K."/>
            <person name="Pore S."/>
            <person name="Arora P."/>
            <person name="Kapse N."/>
        </authorList>
    </citation>
    <scope>NUCLEOTIDE SEQUENCE [LARGE SCALE GENOMIC DNA]</scope>
    <source>
        <strain evidence="1 2">Sn10-6</strain>
    </source>
</reference>
<dbReference type="PATRIC" id="fig|1632867.3.peg.2337"/>
<dbReference type="AlphaFoldDB" id="A0A0F3IGE2"/>
<accession>A0A0F3IGE2</accession>
<evidence type="ECO:0000313" key="2">
    <source>
        <dbReference type="Proteomes" id="UP000033684"/>
    </source>
</evidence>
<dbReference type="Pfam" id="PF08850">
    <property type="entry name" value="DUF1820"/>
    <property type="match status" value="1"/>
</dbReference>
<reference evidence="2" key="1">
    <citation type="submission" date="2015-03" db="EMBL/GenBank/DDBJ databases">
        <title>Draft genome sequence of a novel methanotroph (Sn10-6) isolated from flooded ricefield rhizosphere in India.</title>
        <authorList>
            <person name="Pandit P.S."/>
            <person name="Pore S.D."/>
            <person name="Arora P."/>
            <person name="Kapse N.G."/>
            <person name="Dhakephalkar P.K."/>
            <person name="Rahalkar M.C."/>
        </authorList>
    </citation>
    <scope>NUCLEOTIDE SEQUENCE [LARGE SCALE GENOMIC DNA]</scope>
    <source>
        <strain evidence="2">Sn10-6</strain>
    </source>
</reference>
<dbReference type="EMBL" id="LAJX01000203">
    <property type="protein sequence ID" value="KJV05593.1"/>
    <property type="molecule type" value="Genomic_DNA"/>
</dbReference>
<dbReference type="Proteomes" id="UP000033684">
    <property type="component" value="Unassembled WGS sequence"/>
</dbReference>
<keyword evidence="2" id="KW-1185">Reference proteome</keyword>